<dbReference type="EMBL" id="HBFK01036871">
    <property type="protein sequence ID" value="CAD8755826.1"/>
    <property type="molecule type" value="Transcribed_RNA"/>
</dbReference>
<feature type="transmembrane region" description="Helical" evidence="2">
    <location>
        <begin position="347"/>
        <end position="372"/>
    </location>
</feature>
<sequence length="810" mass="89791">MPAMPPLDRLTRVGSRASLQSSAKSGEQAMEPAAKSGFGGYNVVGWLNGQAKAQVGYEFDGGETSWGLWVSGPMEELLEGLCRMSCLGISDFLDSRFEGVRKGTDVSYDTGSFGGIIFATRPVSSALRRLPLKVFLLAASVYLFYSSESARAVFDSELGKDFAFGPFEHYRLETLLTRNGTEGTQLAGPGVSAFGVIGSSGCSPAGSWDQDKTLPPPISSLAGTSMLATYPGGVRMLGWYMNTGKTQGSEALDPAFFNVWATNDDIEIGDGSCARGKDVYPWWKMADDQETRWCGARWTRVGAPRWRHRTSTYWDFVHTTVELPEARGSEGLATFLLMTPRQSYFVYWLWGTYPWAAGCLLSVLAATLQPYIVRARGFIPPPYLILWSGITASIVMSLTQLVVELQEGGMKSVALEIAMALTSSTTMSIVVFTQGFKGHMFLMLVVGSVVENLQWAVCCYIFWHDPMARISVPGLFFIILSVALLLFRQKAVWKSKRLLREHKIMYDETWNAIWASGEETRKELLNLQTLTEQLLAGSTLHTTGVRQYNRRRVQTALSRTGSFFSRTPSALSRTPSAPSRSPSAAEEYPGRVDNEPIHPLFLDIGLVTQPGVADPKSRIECFSQIYCQAAIANLLLMDRIKDWAEQSDGIFRDKVDGESEATFVRWRAVKGDAGGTQVVDRASTLKGHKRCIEKLLRVYHDDFSHLMDISRSCIVFSTIKALNECLQAIADDDDVVVERVKNRYHPDYDSEATAGYRDVCINLRLVSSQAKALGAELFVCEVQLQLLDFARLKTNGSHKRYVEARQSRGT</sequence>
<name>A0A6T8PCN9_HEMAN</name>
<gene>
    <name evidence="3" type="ORF">HAND1043_LOCUS22334</name>
</gene>
<accession>A0A6T8PCN9</accession>
<feature type="transmembrane region" description="Helical" evidence="2">
    <location>
        <begin position="415"/>
        <end position="433"/>
    </location>
</feature>
<evidence type="ECO:0000256" key="1">
    <source>
        <dbReference type="SAM" id="MobiDB-lite"/>
    </source>
</evidence>
<keyword evidence="2" id="KW-0472">Membrane</keyword>
<keyword evidence="2" id="KW-1133">Transmembrane helix</keyword>
<reference evidence="3" key="1">
    <citation type="submission" date="2021-01" db="EMBL/GenBank/DDBJ databases">
        <authorList>
            <person name="Corre E."/>
            <person name="Pelletier E."/>
            <person name="Niang G."/>
            <person name="Scheremetjew M."/>
            <person name="Finn R."/>
            <person name="Kale V."/>
            <person name="Holt S."/>
            <person name="Cochrane G."/>
            <person name="Meng A."/>
            <person name="Brown T."/>
            <person name="Cohen L."/>
        </authorList>
    </citation>
    <scope>NUCLEOTIDE SEQUENCE</scope>
    <source>
        <strain evidence="3">CCMP441</strain>
    </source>
</reference>
<feature type="transmembrane region" description="Helical" evidence="2">
    <location>
        <begin position="469"/>
        <end position="487"/>
    </location>
</feature>
<feature type="transmembrane region" description="Helical" evidence="2">
    <location>
        <begin position="440"/>
        <end position="463"/>
    </location>
</feature>
<protein>
    <submittedName>
        <fullName evidence="3">Uncharacterized protein</fullName>
    </submittedName>
</protein>
<feature type="compositionally biased region" description="Low complexity" evidence="1">
    <location>
        <begin position="567"/>
        <end position="585"/>
    </location>
</feature>
<organism evidence="3">
    <name type="scientific">Hemiselmis andersenii</name>
    <name type="common">Cryptophyte alga</name>
    <dbReference type="NCBI Taxonomy" id="464988"/>
    <lineage>
        <taxon>Eukaryota</taxon>
        <taxon>Cryptophyceae</taxon>
        <taxon>Cryptomonadales</taxon>
        <taxon>Hemiselmidaceae</taxon>
        <taxon>Hemiselmis</taxon>
    </lineage>
</organism>
<feature type="region of interest" description="Disordered" evidence="1">
    <location>
        <begin position="565"/>
        <end position="590"/>
    </location>
</feature>
<dbReference type="AlphaFoldDB" id="A0A6T8PCN9"/>
<feature type="transmembrane region" description="Helical" evidence="2">
    <location>
        <begin position="384"/>
        <end position="403"/>
    </location>
</feature>
<evidence type="ECO:0000313" key="3">
    <source>
        <dbReference type="EMBL" id="CAD8755826.1"/>
    </source>
</evidence>
<proteinExistence type="predicted"/>
<keyword evidence="2" id="KW-0812">Transmembrane</keyword>
<evidence type="ECO:0000256" key="2">
    <source>
        <dbReference type="SAM" id="Phobius"/>
    </source>
</evidence>